<sequence>MMQTAIHKPVAMTLLPETSSPIASIKGPSSFAITSPVQNLPPEPSHAVAIIYGPNQEAIVQVVAEILGKPWTTESSLSTLGRGSNAVVTGILADDLGRALEVCAKPASILINTHCVDDGSFPEASLTDRCDYEFLYSLRSPFFRRDLTRFLSLILGQTRPHEDLKTKNRTNFISTTFPDVHAALPNLDILSVGSDAVEIRVDLLVEPSPVGISNRVPSLRYVGQQLMLLRQHTELPIIFTTRCTKENGKFPMDDPGLFYRYLRRAIQWGVEYIDVELWLPEDIRKQLAEVKGNSIIMSAFHDFSGTWKWTSPEAPRIFAESAKYADIVKMIAMVNTVEANYELEYFRSTIKRAHGSYPLLSAVNMGQMGQLSRALNTVFSPITHPLLPMIAAPGQLTAAEINEALHIMGQLPKCDLYAIGSFRSTPQSMFMEKCFNELSLPHTLTSIDRGPMGSIERVITQPSFGGASVHPPISSSTTCIPAISDAARAIGLVDTIVAAKSAAPNAQLVGENATWKGIRATLTRDYVPSAYRGRAAIILAGSESEASAAIFALRSLGVGAIYTVGFRASGPLADGLEPFTSIQSVKLVEQPFVIVSALPPEKSLLVQPLLRHYRTSGRASPPSTRGKVYLDLTRGERTGDPVGVAVRAGWTAYGIEDVNAWTTVETLRLLVGQNVPFDFVRMASESCLYFSLYISLLCLPYIHRSTCTNRHMSCNVAMSRPQVSIDRLTPRRVNAEPRESMNCKSCRKRKIKCNRLRPSCEACKVFQCPYAVPKKRGPKTDVLEALLKRVDGLEKRLQDDNHPLSPTSSASPTKSMEQLAAQVNFHPPPPSHTFPPPPTPQQSSQSHRLPDSMLDVYFARLHGKPYFILDESATRQLHQRGQLPMCLSMAIHALTIRYTVLNPSPQGLDYARQARRLVDIDDPSIEGLQTLLLLSQTFFAYGYGRKAYMALSNAVAMVLALDLYRELPAQSPSRSAEREMRRRLFWTAYTMDRFLTCGSKRPCLLADHSIVLRLPSAGPETGEWFNPVGPNIQFTSDRRKGPGAAALLVDITRILGVTHRYLAAGGVKGDSHFPWHALSNLSKIRQELDIWAAGTQDLFASIEALFGHPESTLLLLSKLIYHLVHCLLYRPFLPIDLAELRGTGQHQSWQIEATTLCFSHANAIAELVELARHAPRIEWPDLIAYCVCTAGTVHIHGVHYNGREGEVFASSADFLTREMNQLIWLRHSCSGVQHQREMLQAISACHADLVRTLAARPVRFAPVFHLEDFFDRYPGLAVEGSHVRLVDIDDPARFDRADAHDGNRAIYPAIPPATPTLPSQAGRSNSISFNPPQPSPSPWLGPDLSLPDGGLGFSPSAVNTSPAAFLSESFNAPTPPSQPQYATFPFEASVPGTALTPDAQSQGSASGAGVGPGEQSSSEKDPFLSLLEQLAENEHSQGGPSELDFFLGESLEAPGEGCQDELEVVDA</sequence>
<reference evidence="9 10" key="1">
    <citation type="submission" date="2019-04" db="EMBL/GenBank/DDBJ databases">
        <title>Friends and foes A comparative genomics studyof 23 Aspergillus species from section Flavi.</title>
        <authorList>
            <consortium name="DOE Joint Genome Institute"/>
            <person name="Kjaerbolling I."/>
            <person name="Vesth T."/>
            <person name="Frisvad J.C."/>
            <person name="Nybo J.L."/>
            <person name="Theobald S."/>
            <person name="Kildgaard S."/>
            <person name="Isbrandt T."/>
            <person name="Kuo A."/>
            <person name="Sato A."/>
            <person name="Lyhne E.K."/>
            <person name="Kogle M.E."/>
            <person name="Wiebenga A."/>
            <person name="Kun R.S."/>
            <person name="Lubbers R.J."/>
            <person name="Makela M.R."/>
            <person name="Barry K."/>
            <person name="Chovatia M."/>
            <person name="Clum A."/>
            <person name="Daum C."/>
            <person name="Haridas S."/>
            <person name="He G."/>
            <person name="LaButti K."/>
            <person name="Lipzen A."/>
            <person name="Mondo S."/>
            <person name="Riley R."/>
            <person name="Salamov A."/>
            <person name="Simmons B.A."/>
            <person name="Magnuson J.K."/>
            <person name="Henrissat B."/>
            <person name="Mortensen U.H."/>
            <person name="Larsen T.O."/>
            <person name="Devries R.P."/>
            <person name="Grigoriev I.V."/>
            <person name="Machida M."/>
            <person name="Baker S.E."/>
            <person name="Andersen M.R."/>
        </authorList>
    </citation>
    <scope>NUCLEOTIDE SEQUENCE [LARGE SCALE GENOMIC DNA]</scope>
    <source>
        <strain evidence="9 10">CBS 763.97</strain>
    </source>
</reference>
<dbReference type="GO" id="GO:0006351">
    <property type="term" value="P:DNA-templated transcription"/>
    <property type="evidence" value="ECO:0007669"/>
    <property type="project" value="InterPro"/>
</dbReference>
<feature type="region of interest" description="Disordered" evidence="7">
    <location>
        <begin position="1390"/>
        <end position="1467"/>
    </location>
</feature>
<feature type="compositionally biased region" description="Acidic residues" evidence="7">
    <location>
        <begin position="1458"/>
        <end position="1467"/>
    </location>
</feature>
<feature type="region of interest" description="Disordered" evidence="7">
    <location>
        <begin position="794"/>
        <end position="848"/>
    </location>
</feature>
<dbReference type="GO" id="GO:0008270">
    <property type="term" value="F:zinc ion binding"/>
    <property type="evidence" value="ECO:0007669"/>
    <property type="project" value="InterPro"/>
</dbReference>
<dbReference type="EMBL" id="ML737829">
    <property type="protein sequence ID" value="KAE8359389.1"/>
    <property type="molecule type" value="Genomic_DNA"/>
</dbReference>
<dbReference type="SUPFAM" id="SSF51569">
    <property type="entry name" value="Aldolase"/>
    <property type="match status" value="1"/>
</dbReference>
<dbReference type="GO" id="GO:0005634">
    <property type="term" value="C:nucleus"/>
    <property type="evidence" value="ECO:0007669"/>
    <property type="project" value="UniProtKB-SubCell"/>
</dbReference>
<dbReference type="Gene3D" id="4.10.240.10">
    <property type="entry name" value="Zn(2)-C6 fungal-type DNA-binding domain"/>
    <property type="match status" value="1"/>
</dbReference>
<organism evidence="9 10">
    <name type="scientific">Aspergillus caelatus</name>
    <dbReference type="NCBI Taxonomy" id="61420"/>
    <lineage>
        <taxon>Eukaryota</taxon>
        <taxon>Fungi</taxon>
        <taxon>Dikarya</taxon>
        <taxon>Ascomycota</taxon>
        <taxon>Pezizomycotina</taxon>
        <taxon>Eurotiomycetes</taxon>
        <taxon>Eurotiomycetidae</taxon>
        <taxon>Eurotiales</taxon>
        <taxon>Aspergillaceae</taxon>
        <taxon>Aspergillus</taxon>
        <taxon>Aspergillus subgen. Circumdati</taxon>
    </lineage>
</organism>
<dbReference type="PANTHER" id="PTHR47338:SF4">
    <property type="entry name" value="ZN(II)2CYS6 TRANSCRIPTION FACTOR (EUROFUNG)"/>
    <property type="match status" value="1"/>
</dbReference>
<dbReference type="SMART" id="SM00906">
    <property type="entry name" value="Fungal_trans"/>
    <property type="match status" value="1"/>
</dbReference>
<dbReference type="Gene3D" id="3.20.20.70">
    <property type="entry name" value="Aldolase class I"/>
    <property type="match status" value="1"/>
</dbReference>
<dbReference type="GO" id="GO:0003677">
    <property type="term" value="F:DNA binding"/>
    <property type="evidence" value="ECO:0007669"/>
    <property type="project" value="UniProtKB-KW"/>
</dbReference>
<gene>
    <name evidence="9" type="ORF">BDV27DRAFT_168580</name>
</gene>
<name>A0A5N6ZR93_9EURO</name>
<dbReference type="InterPro" id="IPR001138">
    <property type="entry name" value="Zn2Cys6_DnaBD"/>
</dbReference>
<feature type="domain" description="Zn(2)-C6 fungal-type" evidence="8">
    <location>
        <begin position="742"/>
        <end position="763"/>
    </location>
</feature>
<dbReference type="InterPro" id="IPR036864">
    <property type="entry name" value="Zn2-C6_fun-type_DNA-bd_sf"/>
</dbReference>
<dbReference type="Pfam" id="PF01487">
    <property type="entry name" value="DHquinase_I"/>
    <property type="match status" value="1"/>
</dbReference>
<dbReference type="RefSeq" id="XP_031922470.1">
    <property type="nucleotide sequence ID" value="XM_032074808.1"/>
</dbReference>
<evidence type="ECO:0000256" key="2">
    <source>
        <dbReference type="ARBA" id="ARBA00022723"/>
    </source>
</evidence>
<dbReference type="Gene3D" id="3.40.50.10860">
    <property type="entry name" value="Leucine Dehydrogenase, chain A, domain 1"/>
    <property type="match status" value="1"/>
</dbReference>
<accession>A0A5N6ZR93</accession>
<dbReference type="PANTHER" id="PTHR47338">
    <property type="entry name" value="ZN(II)2CYS6 TRANSCRIPTION FACTOR (EUROFUNG)-RELATED"/>
    <property type="match status" value="1"/>
</dbReference>
<dbReference type="Proteomes" id="UP000326268">
    <property type="component" value="Unassembled WGS sequence"/>
</dbReference>
<dbReference type="InterPro" id="IPR007219">
    <property type="entry name" value="XnlR_reg_dom"/>
</dbReference>
<evidence type="ECO:0000313" key="10">
    <source>
        <dbReference type="Proteomes" id="UP000326268"/>
    </source>
</evidence>
<feature type="compositionally biased region" description="Pro residues" evidence="7">
    <location>
        <begin position="826"/>
        <end position="840"/>
    </location>
</feature>
<comment type="subcellular location">
    <subcellularLocation>
        <location evidence="1">Nucleus</location>
    </subcellularLocation>
</comment>
<evidence type="ECO:0000256" key="6">
    <source>
        <dbReference type="ARBA" id="ARBA00023242"/>
    </source>
</evidence>
<evidence type="ECO:0000313" key="9">
    <source>
        <dbReference type="EMBL" id="KAE8359389.1"/>
    </source>
</evidence>
<keyword evidence="5" id="KW-0804">Transcription</keyword>
<dbReference type="NCBIfam" id="TIGR01093">
    <property type="entry name" value="aroD"/>
    <property type="match status" value="1"/>
</dbReference>
<evidence type="ECO:0000256" key="1">
    <source>
        <dbReference type="ARBA" id="ARBA00004123"/>
    </source>
</evidence>
<proteinExistence type="predicted"/>
<keyword evidence="6" id="KW-0539">Nucleus</keyword>
<evidence type="ECO:0000256" key="5">
    <source>
        <dbReference type="ARBA" id="ARBA00023163"/>
    </source>
</evidence>
<dbReference type="OrthoDB" id="197068at2759"/>
<evidence type="ECO:0000259" key="8">
    <source>
        <dbReference type="PROSITE" id="PS50048"/>
    </source>
</evidence>
<dbReference type="InterPro" id="IPR013785">
    <property type="entry name" value="Aldolase_TIM"/>
</dbReference>
<protein>
    <recommendedName>
        <fullName evidence="8">Zn(2)-C6 fungal-type domain-containing protein</fullName>
    </recommendedName>
</protein>
<evidence type="ECO:0000256" key="3">
    <source>
        <dbReference type="ARBA" id="ARBA00023015"/>
    </source>
</evidence>
<dbReference type="PROSITE" id="PS50048">
    <property type="entry name" value="ZN2_CY6_FUNGAL_2"/>
    <property type="match status" value="1"/>
</dbReference>
<keyword evidence="4" id="KW-0238">DNA-binding</keyword>
<keyword evidence="3" id="KW-0805">Transcription regulation</keyword>
<feature type="region of interest" description="Disordered" evidence="7">
    <location>
        <begin position="1303"/>
        <end position="1353"/>
    </location>
</feature>
<dbReference type="FunFam" id="3.20.20.70:FF:000135">
    <property type="entry name" value="Pentafunctional AROM polypeptide"/>
    <property type="match status" value="1"/>
</dbReference>
<dbReference type="Pfam" id="PF04082">
    <property type="entry name" value="Fungal_trans"/>
    <property type="match status" value="1"/>
</dbReference>
<dbReference type="CDD" id="cd12148">
    <property type="entry name" value="fungal_TF_MHR"/>
    <property type="match status" value="1"/>
</dbReference>
<dbReference type="InterPro" id="IPR050815">
    <property type="entry name" value="TF_fung"/>
</dbReference>
<dbReference type="SUPFAM" id="SSF57701">
    <property type="entry name" value="Zn2/Cys6 DNA-binding domain"/>
    <property type="match status" value="1"/>
</dbReference>
<dbReference type="CDD" id="cd00067">
    <property type="entry name" value="GAL4"/>
    <property type="match status" value="1"/>
</dbReference>
<dbReference type="GeneID" id="43659254"/>
<keyword evidence="10" id="KW-1185">Reference proteome</keyword>
<dbReference type="GO" id="GO:0009893">
    <property type="term" value="P:positive regulation of metabolic process"/>
    <property type="evidence" value="ECO:0007669"/>
    <property type="project" value="UniProtKB-ARBA"/>
</dbReference>
<evidence type="ECO:0000256" key="7">
    <source>
        <dbReference type="SAM" id="MobiDB-lite"/>
    </source>
</evidence>
<feature type="compositionally biased region" description="Low complexity" evidence="7">
    <location>
        <begin position="1340"/>
        <end position="1353"/>
    </location>
</feature>
<dbReference type="InterPro" id="IPR001381">
    <property type="entry name" value="DHquinase_I"/>
</dbReference>
<dbReference type="GO" id="GO:0003855">
    <property type="term" value="F:3-dehydroquinate dehydratase activity"/>
    <property type="evidence" value="ECO:0007669"/>
    <property type="project" value="InterPro"/>
</dbReference>
<dbReference type="Gene3D" id="3.40.50.720">
    <property type="entry name" value="NAD(P)-binding Rossmann-like Domain"/>
    <property type="match status" value="1"/>
</dbReference>
<dbReference type="GO" id="GO:0000981">
    <property type="term" value="F:DNA-binding transcription factor activity, RNA polymerase II-specific"/>
    <property type="evidence" value="ECO:0007669"/>
    <property type="project" value="InterPro"/>
</dbReference>
<evidence type="ECO:0000256" key="4">
    <source>
        <dbReference type="ARBA" id="ARBA00023125"/>
    </source>
</evidence>
<keyword evidence="2" id="KW-0479">Metal-binding</keyword>
<dbReference type="CDD" id="cd00502">
    <property type="entry name" value="DHQase_I"/>
    <property type="match status" value="1"/>
</dbReference>
<feature type="compositionally biased region" description="Polar residues" evidence="7">
    <location>
        <begin position="804"/>
        <end position="816"/>
    </location>
</feature>